<comment type="caution">
    <text evidence="4">The sequence shown here is derived from an EMBL/GenBank/DDBJ whole genome shotgun (WGS) entry which is preliminary data.</text>
</comment>
<dbReference type="InterPro" id="IPR016181">
    <property type="entry name" value="Acyl_CoA_acyltransferase"/>
</dbReference>
<protein>
    <submittedName>
        <fullName evidence="4">GNAT family N-acetyltransferase</fullName>
    </submittedName>
</protein>
<dbReference type="RefSeq" id="WP_161025694.1">
    <property type="nucleotide sequence ID" value="NZ_WWCJ01000007.1"/>
</dbReference>
<organism evidence="4 5">
    <name type="scientific">Pseudoduganella guangdongensis</name>
    <dbReference type="NCBI Taxonomy" id="2692179"/>
    <lineage>
        <taxon>Bacteria</taxon>
        <taxon>Pseudomonadati</taxon>
        <taxon>Pseudomonadota</taxon>
        <taxon>Betaproteobacteria</taxon>
        <taxon>Burkholderiales</taxon>
        <taxon>Oxalobacteraceae</taxon>
        <taxon>Telluria group</taxon>
        <taxon>Pseudoduganella</taxon>
    </lineage>
</organism>
<dbReference type="Pfam" id="PF00583">
    <property type="entry name" value="Acetyltransf_1"/>
    <property type="match status" value="1"/>
</dbReference>
<evidence type="ECO:0000259" key="3">
    <source>
        <dbReference type="PROSITE" id="PS51186"/>
    </source>
</evidence>
<keyword evidence="1 4" id="KW-0808">Transferase</keyword>
<accession>A0A6N9HI47</accession>
<reference evidence="4 5" key="1">
    <citation type="submission" date="2019-12" db="EMBL/GenBank/DDBJ databases">
        <title>Novel species isolated from a subtropical stream in China.</title>
        <authorList>
            <person name="Lu H."/>
        </authorList>
    </citation>
    <scope>NUCLEOTIDE SEQUENCE [LARGE SCALE GENOMIC DNA]</scope>
    <source>
        <strain evidence="4 5">DS3</strain>
    </source>
</reference>
<dbReference type="GO" id="GO:0016747">
    <property type="term" value="F:acyltransferase activity, transferring groups other than amino-acyl groups"/>
    <property type="evidence" value="ECO:0007669"/>
    <property type="project" value="InterPro"/>
</dbReference>
<dbReference type="PANTHER" id="PTHR43877">
    <property type="entry name" value="AMINOALKYLPHOSPHONATE N-ACETYLTRANSFERASE-RELATED-RELATED"/>
    <property type="match status" value="1"/>
</dbReference>
<gene>
    <name evidence="4" type="ORF">GTP41_11345</name>
</gene>
<sequence>MLIRHTTEQDWPLLKELRLAALLDAPTAFGVTHASAAANTDDQWRDRAAGRGPASYLLAFDAEGAPSGMVGGVLSAAQEYNLIAMWVRPGQRGSGAAAALVDAMLAHAVAQGHRRVVLDVAPENARASAFYRKRGFTFLPHWEALESHPHIQVQQMEWLA</sequence>
<keyword evidence="2" id="KW-0012">Acyltransferase</keyword>
<dbReference type="SUPFAM" id="SSF55729">
    <property type="entry name" value="Acyl-CoA N-acyltransferases (Nat)"/>
    <property type="match status" value="1"/>
</dbReference>
<dbReference type="AlphaFoldDB" id="A0A6N9HI47"/>
<evidence type="ECO:0000256" key="1">
    <source>
        <dbReference type="ARBA" id="ARBA00022679"/>
    </source>
</evidence>
<evidence type="ECO:0000313" key="4">
    <source>
        <dbReference type="EMBL" id="MYN02692.1"/>
    </source>
</evidence>
<dbReference type="EMBL" id="WWCJ01000007">
    <property type="protein sequence ID" value="MYN02692.1"/>
    <property type="molecule type" value="Genomic_DNA"/>
</dbReference>
<keyword evidence="5" id="KW-1185">Reference proteome</keyword>
<dbReference type="Proteomes" id="UP000448575">
    <property type="component" value="Unassembled WGS sequence"/>
</dbReference>
<dbReference type="PANTHER" id="PTHR43877:SF2">
    <property type="entry name" value="AMINOALKYLPHOSPHONATE N-ACETYLTRANSFERASE-RELATED"/>
    <property type="match status" value="1"/>
</dbReference>
<name>A0A6N9HI47_9BURK</name>
<dbReference type="InterPro" id="IPR000182">
    <property type="entry name" value="GNAT_dom"/>
</dbReference>
<dbReference type="PROSITE" id="PS51186">
    <property type="entry name" value="GNAT"/>
    <property type="match status" value="1"/>
</dbReference>
<dbReference type="InterPro" id="IPR050832">
    <property type="entry name" value="Bact_Acetyltransf"/>
</dbReference>
<feature type="domain" description="N-acetyltransferase" evidence="3">
    <location>
        <begin position="1"/>
        <end position="160"/>
    </location>
</feature>
<dbReference type="CDD" id="cd04301">
    <property type="entry name" value="NAT_SF"/>
    <property type="match status" value="1"/>
</dbReference>
<evidence type="ECO:0000256" key="2">
    <source>
        <dbReference type="ARBA" id="ARBA00023315"/>
    </source>
</evidence>
<evidence type="ECO:0000313" key="5">
    <source>
        <dbReference type="Proteomes" id="UP000448575"/>
    </source>
</evidence>
<proteinExistence type="predicted"/>
<dbReference type="Gene3D" id="3.40.630.30">
    <property type="match status" value="1"/>
</dbReference>